<dbReference type="InterPro" id="IPR002110">
    <property type="entry name" value="Ankyrin_rpt"/>
</dbReference>
<keyword evidence="6" id="KW-0539">Nucleus</keyword>
<dbReference type="AlphaFoldDB" id="A0AAD5L4H5"/>
<keyword evidence="5" id="KW-0040">ANK repeat</keyword>
<evidence type="ECO:0000256" key="6">
    <source>
        <dbReference type="ARBA" id="ARBA00023242"/>
    </source>
</evidence>
<evidence type="ECO:0000256" key="8">
    <source>
        <dbReference type="ARBA" id="ARBA00030802"/>
    </source>
</evidence>
<name>A0AAD5L4H5_9CRUS</name>
<keyword evidence="3" id="KW-0597">Phosphoprotein</keyword>
<protein>
    <recommendedName>
        <fullName evidence="2">NF-kappa-B inhibitor-like protein 1</fullName>
    </recommendedName>
    <alternativeName>
        <fullName evidence="7">Inhibitor of kappa B-like protein</fullName>
    </alternativeName>
    <alternativeName>
        <fullName evidence="8">Nuclear factor of kappa light polypeptide gene enhancer in B-cells inhibitor-like 1</fullName>
    </alternativeName>
</protein>
<evidence type="ECO:0000256" key="5">
    <source>
        <dbReference type="ARBA" id="ARBA00023043"/>
    </source>
</evidence>
<proteinExistence type="predicted"/>
<dbReference type="Gene3D" id="1.25.40.20">
    <property type="entry name" value="Ankyrin repeat-containing domain"/>
    <property type="match status" value="1"/>
</dbReference>
<dbReference type="Pfam" id="PF12796">
    <property type="entry name" value="Ank_2"/>
    <property type="match status" value="1"/>
</dbReference>
<dbReference type="PANTHER" id="PTHR15263">
    <property type="entry name" value="I-KAPPA-B-LIKE PROTEIN IKBL"/>
    <property type="match status" value="1"/>
</dbReference>
<gene>
    <name evidence="9" type="ORF">GHT06_018063</name>
</gene>
<comment type="caution">
    <text evidence="9">The sequence shown here is derived from an EMBL/GenBank/DDBJ whole genome shotgun (WGS) entry which is preliminary data.</text>
</comment>
<dbReference type="PANTHER" id="PTHR15263:SF1">
    <property type="entry name" value="NF-KAPPA-B INHIBITOR-LIKE PROTEIN 1"/>
    <property type="match status" value="1"/>
</dbReference>
<dbReference type="InterPro" id="IPR036770">
    <property type="entry name" value="Ankyrin_rpt-contain_sf"/>
</dbReference>
<dbReference type="EMBL" id="WJBH02000007">
    <property type="protein sequence ID" value="KAI9555548.1"/>
    <property type="molecule type" value="Genomic_DNA"/>
</dbReference>
<evidence type="ECO:0000256" key="3">
    <source>
        <dbReference type="ARBA" id="ARBA00022553"/>
    </source>
</evidence>
<reference evidence="9 10" key="1">
    <citation type="submission" date="2022-05" db="EMBL/GenBank/DDBJ databases">
        <title>A multi-omics perspective on studying reproductive biology in Daphnia sinensis.</title>
        <authorList>
            <person name="Jia J."/>
        </authorList>
    </citation>
    <scope>NUCLEOTIDE SEQUENCE [LARGE SCALE GENOMIC DNA]</scope>
    <source>
        <strain evidence="9 10">WSL</strain>
    </source>
</reference>
<comment type="subcellular location">
    <subcellularLocation>
        <location evidence="1">Nucleus</location>
    </subcellularLocation>
</comment>
<accession>A0AAD5L4H5</accession>
<evidence type="ECO:0000256" key="2">
    <source>
        <dbReference type="ARBA" id="ARBA00014259"/>
    </source>
</evidence>
<dbReference type="Proteomes" id="UP000820818">
    <property type="component" value="Linkage Group LG7"/>
</dbReference>
<evidence type="ECO:0000256" key="7">
    <source>
        <dbReference type="ARBA" id="ARBA00030621"/>
    </source>
</evidence>
<dbReference type="GO" id="GO:0005634">
    <property type="term" value="C:nucleus"/>
    <property type="evidence" value="ECO:0007669"/>
    <property type="project" value="UniProtKB-SubCell"/>
</dbReference>
<evidence type="ECO:0000313" key="10">
    <source>
        <dbReference type="Proteomes" id="UP000820818"/>
    </source>
</evidence>
<evidence type="ECO:0000256" key="1">
    <source>
        <dbReference type="ARBA" id="ARBA00004123"/>
    </source>
</evidence>
<sequence>MTSKIKKRFDRLVMCVKLNDVQRLEHYAKRKKYAKMQLDETGINKRRETLLHLACRLGKHEIVKFMLNNSIGDPTSMDYKGNTPLHVALKAIMKIDERNQYIAAYRKMILGNLKEMSVSLTQSNLSGQTAKDLLDLADSVYQYHIGGSEKKEEYSKQKNEQEWEQKLAAELDYEYQNHWGKYEQDFLQEDTNESESYDSWAKRMIFEYKQKNSARTFSIPPQAQSNHKPSWTEEDQQKFLKDEETRKQMRKASETADRRFLFLSKLSMLIKTENPIEISDLPFQPSDTIESIGQLILLHVKESEDADTKKKALRELQRLWHPDKFSQKFGARLKEEIRESVLRKVTEISQYLNAFNCDSEATK</sequence>
<evidence type="ECO:0000313" key="9">
    <source>
        <dbReference type="EMBL" id="KAI9555548.1"/>
    </source>
</evidence>
<dbReference type="SUPFAM" id="SSF48403">
    <property type="entry name" value="Ankyrin repeat"/>
    <property type="match status" value="1"/>
</dbReference>
<keyword evidence="10" id="KW-1185">Reference proteome</keyword>
<keyword evidence="4" id="KW-0677">Repeat</keyword>
<dbReference type="InterPro" id="IPR038753">
    <property type="entry name" value="NFKBIL1"/>
</dbReference>
<organism evidence="9 10">
    <name type="scientific">Daphnia sinensis</name>
    <dbReference type="NCBI Taxonomy" id="1820382"/>
    <lineage>
        <taxon>Eukaryota</taxon>
        <taxon>Metazoa</taxon>
        <taxon>Ecdysozoa</taxon>
        <taxon>Arthropoda</taxon>
        <taxon>Crustacea</taxon>
        <taxon>Branchiopoda</taxon>
        <taxon>Diplostraca</taxon>
        <taxon>Cladocera</taxon>
        <taxon>Anomopoda</taxon>
        <taxon>Daphniidae</taxon>
        <taxon>Daphnia</taxon>
        <taxon>Daphnia similis group</taxon>
    </lineage>
</organism>
<dbReference type="GO" id="GO:0043124">
    <property type="term" value="P:negative regulation of canonical NF-kappaB signal transduction"/>
    <property type="evidence" value="ECO:0007669"/>
    <property type="project" value="InterPro"/>
</dbReference>
<evidence type="ECO:0000256" key="4">
    <source>
        <dbReference type="ARBA" id="ARBA00022737"/>
    </source>
</evidence>